<organism evidence="16 17">
    <name type="scientific">Sitophilus oryzae</name>
    <name type="common">Rice weevil</name>
    <name type="synonym">Curculio oryzae</name>
    <dbReference type="NCBI Taxonomy" id="7048"/>
    <lineage>
        <taxon>Eukaryota</taxon>
        <taxon>Metazoa</taxon>
        <taxon>Ecdysozoa</taxon>
        <taxon>Arthropoda</taxon>
        <taxon>Hexapoda</taxon>
        <taxon>Insecta</taxon>
        <taxon>Pterygota</taxon>
        <taxon>Neoptera</taxon>
        <taxon>Endopterygota</taxon>
        <taxon>Coleoptera</taxon>
        <taxon>Polyphaga</taxon>
        <taxon>Cucujiformia</taxon>
        <taxon>Curculionidae</taxon>
        <taxon>Dryophthorinae</taxon>
        <taxon>Sitophilus</taxon>
    </lineage>
</organism>
<sequence length="393" mass="45036">MEAQESKTLQSNSLLNYYLTMNINNICRICLEKCGKLTQIFDPVKPAHFSFLIMACASVQVHEGDGLPPYICQRCVSRLNIAFQFKTQCESSDSKLRECFKNYSLSNTSDFSEFIESDKDQGDTNCQSGNGASEAENNQAMVPKEDTNIQHVVEIKNVENRCMEKQNNLPNKEENNDLSEYKIQYANSCEKEDITVQFDDINIFNENEETDKDSDQKSRKILKMHQCKTCGKVFKSKSSLVHHVRTHTGERPYVCHLCQKRFVNGGHLHTHMRIHTGEKNHICLACNKAFATAQQLTKHTIAIHTSERPYGCTYCTKRFASSSNLSTHIKIHTGEKNFHCEYCGKTFSTKGQLQQHMLVHTGEKAFLCEFCNKRFSQKAHLIRHLKTHKNPSE</sequence>
<evidence type="ECO:0000313" key="16">
    <source>
        <dbReference type="Proteomes" id="UP000504635"/>
    </source>
</evidence>
<dbReference type="GO" id="GO:0000978">
    <property type="term" value="F:RNA polymerase II cis-regulatory region sequence-specific DNA binding"/>
    <property type="evidence" value="ECO:0007669"/>
    <property type="project" value="TreeGrafter"/>
</dbReference>
<feature type="binding site" evidence="12">
    <location>
        <position position="27"/>
    </location>
    <ligand>
        <name>Zn(2+)</name>
        <dbReference type="ChEBI" id="CHEBI:29105"/>
    </ligand>
</feature>
<dbReference type="GO" id="GO:0045595">
    <property type="term" value="P:regulation of cell differentiation"/>
    <property type="evidence" value="ECO:0007669"/>
    <property type="project" value="UniProtKB-ARBA"/>
</dbReference>
<dbReference type="Proteomes" id="UP000504635">
    <property type="component" value="Unplaced"/>
</dbReference>
<evidence type="ECO:0000256" key="4">
    <source>
        <dbReference type="ARBA" id="ARBA00022771"/>
    </source>
</evidence>
<dbReference type="PANTHER" id="PTHR24388">
    <property type="entry name" value="ZINC FINGER PROTEIN"/>
    <property type="match status" value="1"/>
</dbReference>
<reference evidence="17" key="1">
    <citation type="submission" date="2025-08" db="UniProtKB">
        <authorList>
            <consortium name="RefSeq"/>
        </authorList>
    </citation>
    <scope>IDENTIFICATION</scope>
    <source>
        <tissue evidence="17">Gonads</tissue>
    </source>
</reference>
<dbReference type="SMART" id="SM00868">
    <property type="entry name" value="zf-AD"/>
    <property type="match status" value="2"/>
</dbReference>
<dbReference type="Pfam" id="PF07776">
    <property type="entry name" value="zf-AD"/>
    <property type="match status" value="1"/>
</dbReference>
<dbReference type="InterPro" id="IPR013087">
    <property type="entry name" value="Znf_C2H2_type"/>
</dbReference>
<dbReference type="RefSeq" id="XP_030756427.1">
    <property type="nucleotide sequence ID" value="XM_030900567.1"/>
</dbReference>
<evidence type="ECO:0000256" key="9">
    <source>
        <dbReference type="ARBA" id="ARBA00023242"/>
    </source>
</evidence>
<evidence type="ECO:0000256" key="10">
    <source>
        <dbReference type="ARBA" id="ARBA00037948"/>
    </source>
</evidence>
<evidence type="ECO:0000256" key="5">
    <source>
        <dbReference type="ARBA" id="ARBA00022833"/>
    </source>
</evidence>
<feature type="domain" description="C2H2-type" evidence="14">
    <location>
        <begin position="338"/>
        <end position="365"/>
    </location>
</feature>
<keyword evidence="2 12" id="KW-0479">Metal-binding</keyword>
<feature type="domain" description="C2H2-type" evidence="14">
    <location>
        <begin position="281"/>
        <end position="309"/>
    </location>
</feature>
<dbReference type="GeneID" id="115882488"/>
<evidence type="ECO:0000256" key="2">
    <source>
        <dbReference type="ARBA" id="ARBA00022723"/>
    </source>
</evidence>
<evidence type="ECO:0000256" key="1">
    <source>
        <dbReference type="ARBA" id="ARBA00004123"/>
    </source>
</evidence>
<feature type="compositionally biased region" description="Polar residues" evidence="13">
    <location>
        <begin position="123"/>
        <end position="140"/>
    </location>
</feature>
<accession>A0A6J2XY90</accession>
<dbReference type="Gene3D" id="3.30.160.60">
    <property type="entry name" value="Classic Zinc Finger"/>
    <property type="match status" value="6"/>
</dbReference>
<dbReference type="KEGG" id="soy:115882488"/>
<dbReference type="OrthoDB" id="6077919at2759"/>
<dbReference type="FunCoup" id="A0A6J2XY90">
    <property type="interactions" value="21"/>
</dbReference>
<feature type="domain" description="C2H2-type" evidence="14">
    <location>
        <begin position="310"/>
        <end position="337"/>
    </location>
</feature>
<dbReference type="GO" id="GO:0000981">
    <property type="term" value="F:DNA-binding transcription factor activity, RNA polymerase II-specific"/>
    <property type="evidence" value="ECO:0007669"/>
    <property type="project" value="TreeGrafter"/>
</dbReference>
<dbReference type="Gene3D" id="3.40.1800.20">
    <property type="match status" value="1"/>
</dbReference>
<gene>
    <name evidence="17" type="primary">LOC115882488</name>
</gene>
<dbReference type="AlphaFoldDB" id="A0A6J2XY90"/>
<feature type="binding site" evidence="12">
    <location>
        <position position="72"/>
    </location>
    <ligand>
        <name>Zn(2+)</name>
        <dbReference type="ChEBI" id="CHEBI:29105"/>
    </ligand>
</feature>
<dbReference type="InParanoid" id="A0A6J2XY90"/>
<dbReference type="FunFam" id="3.30.160.60:FF:000325">
    <property type="entry name" value="ZFP90 zinc finger protein"/>
    <property type="match status" value="1"/>
</dbReference>
<dbReference type="Pfam" id="PF00096">
    <property type="entry name" value="zf-C2H2"/>
    <property type="match status" value="5"/>
</dbReference>
<comment type="similarity">
    <text evidence="10">Belongs to the snail C2H2-type zinc-finger protein family.</text>
</comment>
<evidence type="ECO:0000256" key="6">
    <source>
        <dbReference type="ARBA" id="ARBA00023015"/>
    </source>
</evidence>
<comment type="subcellular location">
    <subcellularLocation>
        <location evidence="1">Nucleus</location>
    </subcellularLocation>
</comment>
<dbReference type="GO" id="GO:0000122">
    <property type="term" value="P:negative regulation of transcription by RNA polymerase II"/>
    <property type="evidence" value="ECO:0007669"/>
    <property type="project" value="UniProtKB-ARBA"/>
</dbReference>
<dbReference type="GO" id="GO:0005634">
    <property type="term" value="C:nucleus"/>
    <property type="evidence" value="ECO:0007669"/>
    <property type="project" value="UniProtKB-SubCell"/>
</dbReference>
<proteinExistence type="inferred from homology"/>
<evidence type="ECO:0000313" key="17">
    <source>
        <dbReference type="RefSeq" id="XP_030756427.1"/>
    </source>
</evidence>
<name>A0A6J2XY90_SITOR</name>
<evidence type="ECO:0000256" key="11">
    <source>
        <dbReference type="PROSITE-ProRule" id="PRU00042"/>
    </source>
</evidence>
<dbReference type="FunFam" id="3.30.160.60:FF:000744">
    <property type="entry name" value="zinc finger E-box-binding homeobox 1"/>
    <property type="match status" value="1"/>
</dbReference>
<dbReference type="PROSITE" id="PS51915">
    <property type="entry name" value="ZAD"/>
    <property type="match status" value="1"/>
</dbReference>
<keyword evidence="4 11" id="KW-0863">Zinc-finger</keyword>
<feature type="domain" description="ZAD" evidence="15">
    <location>
        <begin position="25"/>
        <end position="99"/>
    </location>
</feature>
<dbReference type="SUPFAM" id="SSF57716">
    <property type="entry name" value="Glucocorticoid receptor-like (DNA-binding domain)"/>
    <property type="match status" value="1"/>
</dbReference>
<feature type="binding site" evidence="12">
    <location>
        <position position="30"/>
    </location>
    <ligand>
        <name>Zn(2+)</name>
        <dbReference type="ChEBI" id="CHEBI:29105"/>
    </ligand>
</feature>
<dbReference type="InterPro" id="IPR012934">
    <property type="entry name" value="Znf_AD"/>
</dbReference>
<dbReference type="FunFam" id="3.30.160.60:FF:000912">
    <property type="entry name" value="Zinc finger protein 660"/>
    <property type="match status" value="1"/>
</dbReference>
<keyword evidence="5 12" id="KW-0862">Zinc</keyword>
<dbReference type="SUPFAM" id="SSF57667">
    <property type="entry name" value="beta-beta-alpha zinc fingers"/>
    <property type="match status" value="3"/>
</dbReference>
<evidence type="ECO:0000259" key="15">
    <source>
        <dbReference type="PROSITE" id="PS51915"/>
    </source>
</evidence>
<keyword evidence="3" id="KW-0677">Repeat</keyword>
<dbReference type="PANTHER" id="PTHR24388:SF53">
    <property type="entry name" value="CHORION TRANSCRIPTION FACTOR CF2-RELATED"/>
    <property type="match status" value="1"/>
</dbReference>
<keyword evidence="8" id="KW-0804">Transcription</keyword>
<evidence type="ECO:0000256" key="7">
    <source>
        <dbReference type="ARBA" id="ARBA00023125"/>
    </source>
</evidence>
<dbReference type="InterPro" id="IPR050527">
    <property type="entry name" value="Snail/Krueppel_Znf"/>
</dbReference>
<dbReference type="InterPro" id="IPR036236">
    <property type="entry name" value="Znf_C2H2_sf"/>
</dbReference>
<evidence type="ECO:0000256" key="8">
    <source>
        <dbReference type="ARBA" id="ARBA00023163"/>
    </source>
</evidence>
<keyword evidence="9" id="KW-0539">Nucleus</keyword>
<dbReference type="SMART" id="SM00355">
    <property type="entry name" value="ZnF_C2H2"/>
    <property type="match status" value="6"/>
</dbReference>
<feature type="region of interest" description="Disordered" evidence="13">
    <location>
        <begin position="119"/>
        <end position="144"/>
    </location>
</feature>
<feature type="domain" description="C2H2-type" evidence="14">
    <location>
        <begin position="225"/>
        <end position="252"/>
    </location>
</feature>
<evidence type="ECO:0000256" key="12">
    <source>
        <dbReference type="PROSITE-ProRule" id="PRU01263"/>
    </source>
</evidence>
<keyword evidence="16" id="KW-1185">Reference proteome</keyword>
<evidence type="ECO:0000256" key="3">
    <source>
        <dbReference type="ARBA" id="ARBA00022737"/>
    </source>
</evidence>
<feature type="domain" description="C2H2-type" evidence="14">
    <location>
        <begin position="253"/>
        <end position="280"/>
    </location>
</feature>
<evidence type="ECO:0000259" key="14">
    <source>
        <dbReference type="PROSITE" id="PS50157"/>
    </source>
</evidence>
<keyword evidence="7" id="KW-0238">DNA-binding</keyword>
<protein>
    <submittedName>
        <fullName evidence="17">Zinc finger protein 568-like</fullName>
    </submittedName>
</protein>
<dbReference type="FunFam" id="3.30.160.60:FF:000624">
    <property type="entry name" value="zinc finger protein 697"/>
    <property type="match status" value="1"/>
</dbReference>
<keyword evidence="6" id="KW-0805">Transcription regulation</keyword>
<dbReference type="GO" id="GO:0008270">
    <property type="term" value="F:zinc ion binding"/>
    <property type="evidence" value="ECO:0007669"/>
    <property type="project" value="UniProtKB-UniRule"/>
</dbReference>
<feature type="domain" description="C2H2-type" evidence="14">
    <location>
        <begin position="366"/>
        <end position="393"/>
    </location>
</feature>
<feature type="binding site" evidence="12">
    <location>
        <position position="75"/>
    </location>
    <ligand>
        <name>Zn(2+)</name>
        <dbReference type="ChEBI" id="CHEBI:29105"/>
    </ligand>
</feature>
<dbReference type="FunFam" id="3.30.160.60:FF:000710">
    <property type="entry name" value="Zinc finger protein 768"/>
    <property type="match status" value="1"/>
</dbReference>
<dbReference type="Pfam" id="PF13912">
    <property type="entry name" value="zf-C2H2_6"/>
    <property type="match status" value="1"/>
</dbReference>
<dbReference type="PROSITE" id="PS00028">
    <property type="entry name" value="ZINC_FINGER_C2H2_1"/>
    <property type="match status" value="6"/>
</dbReference>
<evidence type="ECO:0000256" key="13">
    <source>
        <dbReference type="SAM" id="MobiDB-lite"/>
    </source>
</evidence>
<dbReference type="PROSITE" id="PS50157">
    <property type="entry name" value="ZINC_FINGER_C2H2_2"/>
    <property type="match status" value="6"/>
</dbReference>